<dbReference type="GO" id="GO:0009395">
    <property type="term" value="P:phospholipid catabolic process"/>
    <property type="evidence" value="ECO:0007669"/>
    <property type="project" value="TreeGrafter"/>
</dbReference>
<reference evidence="6 7" key="1">
    <citation type="submission" date="2016-10" db="EMBL/GenBank/DDBJ databases">
        <title>Complete Genome Sequence of Peptococcaceae strain DCMF.</title>
        <authorList>
            <person name="Edwards R.J."/>
            <person name="Holland S.I."/>
            <person name="Deshpande N.P."/>
            <person name="Wong Y.K."/>
            <person name="Ertan H."/>
            <person name="Manefield M."/>
            <person name="Russell T.L."/>
            <person name="Lee M.J."/>
        </authorList>
    </citation>
    <scope>NUCLEOTIDE SEQUENCE [LARGE SCALE GENOMIC DNA]</scope>
    <source>
        <strain evidence="6 7">DCMF</strain>
    </source>
</reference>
<evidence type="ECO:0000256" key="3">
    <source>
        <dbReference type="ARBA" id="ARBA00022963"/>
    </source>
</evidence>
<evidence type="ECO:0000256" key="5">
    <source>
        <dbReference type="ARBA" id="ARBA00023180"/>
    </source>
</evidence>
<dbReference type="InterPro" id="IPR007000">
    <property type="entry name" value="PLipase_B-like"/>
</dbReference>
<evidence type="ECO:0000256" key="2">
    <source>
        <dbReference type="ARBA" id="ARBA00022801"/>
    </source>
</evidence>
<keyword evidence="1" id="KW-0732">Signal</keyword>
<protein>
    <recommendedName>
        <fullName evidence="8">Phospholipase</fullName>
    </recommendedName>
</protein>
<evidence type="ECO:0000256" key="1">
    <source>
        <dbReference type="ARBA" id="ARBA00022729"/>
    </source>
</evidence>
<dbReference type="GO" id="GO:0004620">
    <property type="term" value="F:phospholipase activity"/>
    <property type="evidence" value="ECO:0007669"/>
    <property type="project" value="InterPro"/>
</dbReference>
<dbReference type="GO" id="GO:0005576">
    <property type="term" value="C:extracellular region"/>
    <property type="evidence" value="ECO:0007669"/>
    <property type="project" value="TreeGrafter"/>
</dbReference>
<evidence type="ECO:0008006" key="8">
    <source>
        <dbReference type="Google" id="ProtNLM"/>
    </source>
</evidence>
<keyword evidence="2" id="KW-0378">Hydrolase</keyword>
<keyword evidence="3" id="KW-0442">Lipid degradation</keyword>
<dbReference type="Gene3D" id="3.60.60.30">
    <property type="match status" value="1"/>
</dbReference>
<keyword evidence="7" id="KW-1185">Reference proteome</keyword>
<dbReference type="PANTHER" id="PTHR12370">
    <property type="entry name" value="PHOSPHOLIPASE B-RELATED"/>
    <property type="match status" value="1"/>
</dbReference>
<dbReference type="EMBL" id="CP017634">
    <property type="protein sequence ID" value="ATW24724.1"/>
    <property type="molecule type" value="Genomic_DNA"/>
</dbReference>
<keyword evidence="4" id="KW-0443">Lipid metabolism</keyword>
<evidence type="ECO:0000313" key="6">
    <source>
        <dbReference type="EMBL" id="ATW24724.1"/>
    </source>
</evidence>
<dbReference type="NCBIfam" id="NF040521">
    <property type="entry name" value="C45_proenzyme"/>
    <property type="match status" value="1"/>
</dbReference>
<accession>A0A3G1KQI4</accession>
<dbReference type="KEGG" id="fwa:DCMF_07995"/>
<sequence length="448" mass="51362">MKPEIEKFFHKPHCYRKHGWSYLHIEGSPYERGFQHGYTLAKELAVIIETMRKFSMFYTGKTFEFFAQAAAKLFAPHIDSEFQEEIRGISEGTAAAGFHIPSDVLMAWNGFLELMFYWWPNASSQAKKIQSKNRQCHCSAFIATGNATKDHGIVMAHNTWLDYVLGQYFHVILDIEPADGYRVLMQSAPGYIHSFTDFFITGAGIIGTETTIKGFENYQEGGAPEFFRARKAMQYGRDLDHWVEIMEEQNNGGYANSWLIGDIHSNEIARFELGLEYSDYKKIKDGVFTGFNAPESPQIRNLECSYTGYTDVRDTGARRIRWRELMGNCYGKIDIDTAKRMIADHFDVYLQREDHPSSRTLCGHTDVDPYEFTGITGGEPYNSEGSVDGKVVTSRLAANFSFWARFGRSCGEPFDADGYLLRHPQWDWQRGLLMDRPTQPWTLIVPKK</sequence>
<dbReference type="AlphaFoldDB" id="A0A3G1KQI4"/>
<proteinExistence type="predicted"/>
<dbReference type="OrthoDB" id="8109453at2"/>
<keyword evidence="5" id="KW-0325">Glycoprotein</keyword>
<dbReference type="Proteomes" id="UP000323521">
    <property type="component" value="Chromosome"/>
</dbReference>
<evidence type="ECO:0000256" key="4">
    <source>
        <dbReference type="ARBA" id="ARBA00023098"/>
    </source>
</evidence>
<dbReference type="RefSeq" id="WP_148133947.1">
    <property type="nucleotide sequence ID" value="NZ_CP017634.1"/>
</dbReference>
<dbReference type="PANTHER" id="PTHR12370:SF3">
    <property type="entry name" value="PHOSPHOLIPASE B-LIKE 2-RELATED"/>
    <property type="match status" value="1"/>
</dbReference>
<dbReference type="Pfam" id="PF04916">
    <property type="entry name" value="Phospholip_B"/>
    <property type="match status" value="1"/>
</dbReference>
<name>A0A3G1KQI4_FORW1</name>
<organism evidence="6 7">
    <name type="scientific">Formimonas warabiya</name>
    <dbReference type="NCBI Taxonomy" id="1761012"/>
    <lineage>
        <taxon>Bacteria</taxon>
        <taxon>Bacillati</taxon>
        <taxon>Bacillota</taxon>
        <taxon>Clostridia</taxon>
        <taxon>Eubacteriales</taxon>
        <taxon>Peptococcaceae</taxon>
        <taxon>Candidatus Formimonas</taxon>
    </lineage>
</organism>
<gene>
    <name evidence="6" type="ORF">DCMF_07995</name>
</gene>
<dbReference type="InterPro" id="IPR047794">
    <property type="entry name" value="C45_proenzyme-like"/>
</dbReference>
<evidence type="ECO:0000313" key="7">
    <source>
        <dbReference type="Proteomes" id="UP000323521"/>
    </source>
</evidence>